<evidence type="ECO:0000313" key="3">
    <source>
        <dbReference type="EMBL" id="GCE23893.1"/>
    </source>
</evidence>
<evidence type="ECO:0000313" key="4">
    <source>
        <dbReference type="Proteomes" id="UP000287188"/>
    </source>
</evidence>
<sequence>MRESWDQFYLLTKDKPPSAGLLQAISLLDHIGGEALDLGCGAGRDTRYLLQRGFRVTAVDQEEASLAALTTLSTGKLTLVQAAFEDFSFATYELINAHFALPFIAKEQFTTVFDRLKQSLKPGGIVVGQFFGINDEWNTNTNHLTFFTRAQALAQLEGLRIITFEEEDADGRTTEGSAKHWHIYHIIARKPTSLD</sequence>
<name>A0A402AXV0_9CHLR</name>
<gene>
    <name evidence="3" type="ORF">KDK_76930</name>
</gene>
<protein>
    <submittedName>
        <fullName evidence="3">Tellurite resistance protein</fullName>
    </submittedName>
</protein>
<keyword evidence="4" id="KW-1185">Reference proteome</keyword>
<reference evidence="4" key="1">
    <citation type="submission" date="2018-12" db="EMBL/GenBank/DDBJ databases">
        <title>Tengunoibacter tsumagoiensis gen. nov., sp. nov., Dictyobacter kobayashii sp. nov., D. alpinus sp. nov., and D. joshuensis sp. nov. and description of Dictyobacteraceae fam. nov. within the order Ktedonobacterales isolated from Tengu-no-mugimeshi.</title>
        <authorList>
            <person name="Wang C.M."/>
            <person name="Zheng Y."/>
            <person name="Sakai Y."/>
            <person name="Toyoda A."/>
            <person name="Minakuchi Y."/>
            <person name="Abe K."/>
            <person name="Yokota A."/>
            <person name="Yabe S."/>
        </authorList>
    </citation>
    <scope>NUCLEOTIDE SEQUENCE [LARGE SCALE GENOMIC DNA]</scope>
    <source>
        <strain evidence="4">Uno11</strain>
    </source>
</reference>
<dbReference type="EMBL" id="BIFS01000002">
    <property type="protein sequence ID" value="GCE23893.1"/>
    <property type="molecule type" value="Genomic_DNA"/>
</dbReference>
<dbReference type="InterPro" id="IPR029063">
    <property type="entry name" value="SAM-dependent_MTases_sf"/>
</dbReference>
<dbReference type="CDD" id="cd02440">
    <property type="entry name" value="AdoMet_MTases"/>
    <property type="match status" value="1"/>
</dbReference>
<keyword evidence="1" id="KW-0808">Transferase</keyword>
<dbReference type="Gene3D" id="3.40.50.150">
    <property type="entry name" value="Vaccinia Virus protein VP39"/>
    <property type="match status" value="1"/>
</dbReference>
<dbReference type="InterPro" id="IPR041698">
    <property type="entry name" value="Methyltransf_25"/>
</dbReference>
<accession>A0A402AXV0</accession>
<evidence type="ECO:0000256" key="1">
    <source>
        <dbReference type="ARBA" id="ARBA00022679"/>
    </source>
</evidence>
<evidence type="ECO:0000259" key="2">
    <source>
        <dbReference type="Pfam" id="PF13649"/>
    </source>
</evidence>
<dbReference type="PANTHER" id="PTHR43861">
    <property type="entry name" value="TRANS-ACONITATE 2-METHYLTRANSFERASE-RELATED"/>
    <property type="match status" value="1"/>
</dbReference>
<dbReference type="Pfam" id="PF13649">
    <property type="entry name" value="Methyltransf_25"/>
    <property type="match status" value="1"/>
</dbReference>
<dbReference type="Proteomes" id="UP000287188">
    <property type="component" value="Unassembled WGS sequence"/>
</dbReference>
<dbReference type="OrthoDB" id="9804312at2"/>
<organism evidence="3 4">
    <name type="scientific">Dictyobacter kobayashii</name>
    <dbReference type="NCBI Taxonomy" id="2014872"/>
    <lineage>
        <taxon>Bacteria</taxon>
        <taxon>Bacillati</taxon>
        <taxon>Chloroflexota</taxon>
        <taxon>Ktedonobacteria</taxon>
        <taxon>Ktedonobacterales</taxon>
        <taxon>Dictyobacteraceae</taxon>
        <taxon>Dictyobacter</taxon>
    </lineage>
</organism>
<dbReference type="RefSeq" id="WP_126557217.1">
    <property type="nucleotide sequence ID" value="NZ_BIFS01000002.1"/>
</dbReference>
<dbReference type="SUPFAM" id="SSF53335">
    <property type="entry name" value="S-adenosyl-L-methionine-dependent methyltransferases"/>
    <property type="match status" value="1"/>
</dbReference>
<dbReference type="GO" id="GO:0016740">
    <property type="term" value="F:transferase activity"/>
    <property type="evidence" value="ECO:0007669"/>
    <property type="project" value="UniProtKB-KW"/>
</dbReference>
<dbReference type="AlphaFoldDB" id="A0A402AXV0"/>
<feature type="domain" description="Methyltransferase" evidence="2">
    <location>
        <begin position="36"/>
        <end position="124"/>
    </location>
</feature>
<comment type="caution">
    <text evidence="3">The sequence shown here is derived from an EMBL/GenBank/DDBJ whole genome shotgun (WGS) entry which is preliminary data.</text>
</comment>
<proteinExistence type="predicted"/>